<reference evidence="1" key="1">
    <citation type="submission" date="2021-02" db="EMBL/GenBank/DDBJ databases">
        <authorList>
            <person name="Nowell W R."/>
        </authorList>
    </citation>
    <scope>NUCLEOTIDE SEQUENCE</scope>
</reference>
<dbReference type="Proteomes" id="UP000663887">
    <property type="component" value="Unassembled WGS sequence"/>
</dbReference>
<dbReference type="Proteomes" id="UP000663856">
    <property type="component" value="Unassembled WGS sequence"/>
</dbReference>
<organism evidence="1 4">
    <name type="scientific">Rotaria magnacalcarata</name>
    <dbReference type="NCBI Taxonomy" id="392030"/>
    <lineage>
        <taxon>Eukaryota</taxon>
        <taxon>Metazoa</taxon>
        <taxon>Spiralia</taxon>
        <taxon>Gnathifera</taxon>
        <taxon>Rotifera</taxon>
        <taxon>Eurotatoria</taxon>
        <taxon>Bdelloidea</taxon>
        <taxon>Philodinida</taxon>
        <taxon>Philodinidae</taxon>
        <taxon>Rotaria</taxon>
    </lineage>
</organism>
<evidence type="ECO:0000313" key="1">
    <source>
        <dbReference type="EMBL" id="CAF2079478.1"/>
    </source>
</evidence>
<comment type="caution">
    <text evidence="1">The sequence shown here is derived from an EMBL/GenBank/DDBJ whole genome shotgun (WGS) entry which is preliminary data.</text>
</comment>
<accession>A0A816RXY7</accession>
<evidence type="ECO:0000313" key="3">
    <source>
        <dbReference type="EMBL" id="CAF2164738.1"/>
    </source>
</evidence>
<evidence type="ECO:0000313" key="4">
    <source>
        <dbReference type="Proteomes" id="UP000663824"/>
    </source>
</evidence>
<sequence>MASGRIVKEIREPQTGFTKPDAMLTRVIPNFIDYCNIDQFKEASNINLEGVTIFGYDQRRKFTKSTWLNCEDRNESEDKFLATLDKSDKQKVVDNKSIRLGIQKSTGENKVNLQIQYDGVLYALVTVPTGYKFGKTKLKELLKDSFKQQVKIEIVFE</sequence>
<dbReference type="EMBL" id="CAJNRE010009106">
    <property type="protein sequence ID" value="CAF2079478.1"/>
    <property type="molecule type" value="Genomic_DNA"/>
</dbReference>
<gene>
    <name evidence="1" type="ORF">MBJ925_LOCUS18211</name>
    <name evidence="3" type="ORF">WKI299_LOCUS32565</name>
    <name evidence="2" type="ORF">XDN619_LOCUS26299</name>
</gene>
<proteinExistence type="predicted"/>
<name>A0A816RXY7_9BILA</name>
<evidence type="ECO:0000313" key="2">
    <source>
        <dbReference type="EMBL" id="CAF2138745.1"/>
    </source>
</evidence>
<dbReference type="EMBL" id="CAJNRF010015046">
    <property type="protein sequence ID" value="CAF2164738.1"/>
    <property type="molecule type" value="Genomic_DNA"/>
</dbReference>
<dbReference type="Proteomes" id="UP000663824">
    <property type="component" value="Unassembled WGS sequence"/>
</dbReference>
<protein>
    <submittedName>
        <fullName evidence="1">Uncharacterized protein</fullName>
    </submittedName>
</protein>
<dbReference type="AlphaFoldDB" id="A0A816RXY7"/>
<dbReference type="EMBL" id="CAJNRG010012281">
    <property type="protein sequence ID" value="CAF2138745.1"/>
    <property type="molecule type" value="Genomic_DNA"/>
</dbReference>